<sequence>MPQNGWSRAVLAATIIVYALYIALAWYTLTHMPPIPKEVVTQSGQVLFTGEDVVEGKALMQKYGLFDYGSFWGFGGYMGPDYTAMALEFINRSITEAAAGNATLYFAMARPEVVGARYSSISHPIAQAVVVVPDAYAQAYQELYNWLANLLYYNSSNNALKPYLVPPNEVKEIASFIFWGALMAEDGYTNGFPYMPPLTEPPPAVTLASWSMLIALLLTLMGILSFVIVEVVRHWNDPRITIKLPPPSPAQKAALYGALLAALGLGIQGLLGALAMHYYVEPQGILGLISFIPFNVARAVHLNLAVVWIVLTWVSFAAFALPYLGVGLSRRDVGAILALTTVGGLGIIFGVLLSYNQLIPSPWWFLFGSQGKPNDVDQGSFWLLYVAALLFYLSYLFSRAASTSPDPLKPLVKILSIALAGTGVGLIFGALPVASPWPAFTEDQYFSWIMIHALVEGFWPAIIVPILLILLVIAGVVPPSLAVVVGGIDATTEIITGMIGTAHHYYFGGEPIVWMFLGAAAAMLEVVPLGLLGVYAIMLWRRGGFVNELQKTLVVFSLVAGIGGAIVGVVTGGGAILNTPAFNYYLHGTQFTMAHAHLAFPLAYGLPSILLWFVMLYLSGGLADKHLGLLRKLAVVYGVGFGLQAATLWALGGEQLAAELQVGYWAVKGLQFWARPDVALTVWTRLAGDLIAGAAIAIFGIYVLIGLRNAIRGERRE</sequence>
<organism evidence="1 2">
    <name type="scientific">Thermoproteus sp. AZ2</name>
    <dbReference type="NCBI Taxonomy" id="1609232"/>
    <lineage>
        <taxon>Archaea</taxon>
        <taxon>Thermoproteota</taxon>
        <taxon>Thermoprotei</taxon>
        <taxon>Thermoproteales</taxon>
        <taxon>Thermoproteaceae</taxon>
        <taxon>Thermoproteus</taxon>
    </lineage>
</organism>
<comment type="caution">
    <text evidence="1">The sequence shown here is derived from an EMBL/GenBank/DDBJ whole genome shotgun (WGS) entry which is preliminary data.</text>
</comment>
<proteinExistence type="predicted"/>
<evidence type="ECO:0000313" key="2">
    <source>
        <dbReference type="Proteomes" id="UP000033636"/>
    </source>
</evidence>
<dbReference type="Proteomes" id="UP000033636">
    <property type="component" value="Unassembled WGS sequence"/>
</dbReference>
<accession>A0ACC6V1W5</accession>
<gene>
    <name evidence="1" type="ORF">TU35_007485</name>
</gene>
<dbReference type="EMBL" id="JZWT02000020">
    <property type="protein sequence ID" value="MFB6491064.1"/>
    <property type="molecule type" value="Genomic_DNA"/>
</dbReference>
<protein>
    <submittedName>
        <fullName evidence="1">Cbb3-type cytochrome c oxidase subunit I</fullName>
    </submittedName>
</protein>
<name>A0ACC6V1W5_9CREN</name>
<evidence type="ECO:0000313" key="1">
    <source>
        <dbReference type="EMBL" id="MFB6491064.1"/>
    </source>
</evidence>
<reference evidence="1" key="1">
    <citation type="submission" date="2024-07" db="EMBL/GenBank/DDBJ databases">
        <title>Metagenome and Metagenome-Assembled Genomes of Archaea from a hot spring from the geothermal field of Los Azufres, Mexico.</title>
        <authorList>
            <person name="Marin-Paredes R."/>
            <person name="Martinez-Romero E."/>
            <person name="Servin-Garciduenas L.E."/>
        </authorList>
    </citation>
    <scope>NUCLEOTIDE SEQUENCE</scope>
</reference>